<sequence length="79" mass="8904">MKRYFEVLYVLHIALIEARSAESVEKASILADIVHNVPTMIMAGSEEGEIIAKVMLNAKRHGLESYFSKLIEKAKNKQT</sequence>
<reference evidence="1 2" key="1">
    <citation type="submission" date="2016-11" db="EMBL/GenBank/DDBJ databases">
        <authorList>
            <person name="Jaros S."/>
            <person name="Januszkiewicz K."/>
            <person name="Wedrychowicz H."/>
        </authorList>
    </citation>
    <scope>NUCLEOTIDE SEQUENCE [LARGE SCALE GENOMIC DNA]</scope>
    <source>
        <strain evidence="1 2">DSM 22153</strain>
    </source>
</reference>
<evidence type="ECO:0000313" key="1">
    <source>
        <dbReference type="EMBL" id="SHN13771.1"/>
    </source>
</evidence>
<gene>
    <name evidence="1" type="ORF">SAMN05444272_4267</name>
</gene>
<dbReference type="RefSeq" id="WP_073015386.1">
    <property type="nucleotide sequence ID" value="NZ_FRBW01000006.1"/>
</dbReference>
<protein>
    <submittedName>
        <fullName evidence="1">Uncharacterized protein</fullName>
    </submittedName>
</protein>
<dbReference type="Proteomes" id="UP000186002">
    <property type="component" value="Unassembled WGS sequence"/>
</dbReference>
<keyword evidence="2" id="KW-1185">Reference proteome</keyword>
<accession>A0A1M7PAG6</accession>
<organism evidence="1 2">
    <name type="scientific">Roseibium suaedae</name>
    <dbReference type="NCBI Taxonomy" id="735517"/>
    <lineage>
        <taxon>Bacteria</taxon>
        <taxon>Pseudomonadati</taxon>
        <taxon>Pseudomonadota</taxon>
        <taxon>Alphaproteobacteria</taxon>
        <taxon>Hyphomicrobiales</taxon>
        <taxon>Stappiaceae</taxon>
        <taxon>Roseibium</taxon>
    </lineage>
</organism>
<name>A0A1M7PAG6_9HYPH</name>
<proteinExistence type="predicted"/>
<dbReference type="OrthoDB" id="8100551at2"/>
<dbReference type="EMBL" id="FRBW01000006">
    <property type="protein sequence ID" value="SHN13771.1"/>
    <property type="molecule type" value="Genomic_DNA"/>
</dbReference>
<dbReference type="AlphaFoldDB" id="A0A1M7PAG6"/>
<evidence type="ECO:0000313" key="2">
    <source>
        <dbReference type="Proteomes" id="UP000186002"/>
    </source>
</evidence>